<dbReference type="AlphaFoldDB" id="A0A4Y2BP61"/>
<protein>
    <submittedName>
        <fullName evidence="2">Uncharacterized protein</fullName>
    </submittedName>
</protein>
<sequence length="96" mass="10570">MTTTGLTVLLPTRPAQKEQTSSANRMAIVRQEKSRPSPTKAAGNFRIVIVSSRLATACYLIRHPGRCVSDSCIYIRPLSASVIDGNAYLRILHSRE</sequence>
<evidence type="ECO:0000256" key="1">
    <source>
        <dbReference type="SAM" id="MobiDB-lite"/>
    </source>
</evidence>
<name>A0A4Y2BP61_ARAVE</name>
<evidence type="ECO:0000313" key="3">
    <source>
        <dbReference type="Proteomes" id="UP000499080"/>
    </source>
</evidence>
<organism evidence="2 3">
    <name type="scientific">Araneus ventricosus</name>
    <name type="common">Orbweaver spider</name>
    <name type="synonym">Epeira ventricosa</name>
    <dbReference type="NCBI Taxonomy" id="182803"/>
    <lineage>
        <taxon>Eukaryota</taxon>
        <taxon>Metazoa</taxon>
        <taxon>Ecdysozoa</taxon>
        <taxon>Arthropoda</taxon>
        <taxon>Chelicerata</taxon>
        <taxon>Arachnida</taxon>
        <taxon>Araneae</taxon>
        <taxon>Araneomorphae</taxon>
        <taxon>Entelegynae</taxon>
        <taxon>Araneoidea</taxon>
        <taxon>Araneidae</taxon>
        <taxon>Araneus</taxon>
    </lineage>
</organism>
<gene>
    <name evidence="2" type="ORF">AVEN_59677_1</name>
</gene>
<dbReference type="EMBL" id="BGPR01000094">
    <property type="protein sequence ID" value="GBL93477.1"/>
    <property type="molecule type" value="Genomic_DNA"/>
</dbReference>
<dbReference type="Proteomes" id="UP000499080">
    <property type="component" value="Unassembled WGS sequence"/>
</dbReference>
<keyword evidence="3" id="KW-1185">Reference proteome</keyword>
<accession>A0A4Y2BP61</accession>
<feature type="region of interest" description="Disordered" evidence="1">
    <location>
        <begin position="19"/>
        <end position="39"/>
    </location>
</feature>
<comment type="caution">
    <text evidence="2">The sequence shown here is derived from an EMBL/GenBank/DDBJ whole genome shotgun (WGS) entry which is preliminary data.</text>
</comment>
<reference evidence="2 3" key="1">
    <citation type="journal article" date="2019" name="Sci. Rep.">
        <title>Orb-weaving spider Araneus ventricosus genome elucidates the spidroin gene catalogue.</title>
        <authorList>
            <person name="Kono N."/>
            <person name="Nakamura H."/>
            <person name="Ohtoshi R."/>
            <person name="Moran D.A.P."/>
            <person name="Shinohara A."/>
            <person name="Yoshida Y."/>
            <person name="Fujiwara M."/>
            <person name="Mori M."/>
            <person name="Tomita M."/>
            <person name="Arakawa K."/>
        </authorList>
    </citation>
    <scope>NUCLEOTIDE SEQUENCE [LARGE SCALE GENOMIC DNA]</scope>
</reference>
<proteinExistence type="predicted"/>
<evidence type="ECO:0000313" key="2">
    <source>
        <dbReference type="EMBL" id="GBL93477.1"/>
    </source>
</evidence>